<dbReference type="GO" id="GO:0004499">
    <property type="term" value="F:N,N-dimethylaniline monooxygenase activity"/>
    <property type="evidence" value="ECO:0007669"/>
    <property type="project" value="InterPro"/>
</dbReference>
<evidence type="ECO:0000313" key="4">
    <source>
        <dbReference type="EMBL" id="KAJ7610213.1"/>
    </source>
</evidence>
<evidence type="ECO:0000256" key="1">
    <source>
        <dbReference type="ARBA" id="ARBA00022630"/>
    </source>
</evidence>
<accession>A0AAD7B533</accession>
<reference evidence="4" key="1">
    <citation type="submission" date="2023-03" db="EMBL/GenBank/DDBJ databases">
        <title>Massive genome expansion in bonnet fungi (Mycena s.s.) driven by repeated elements and novel gene families across ecological guilds.</title>
        <authorList>
            <consortium name="Lawrence Berkeley National Laboratory"/>
            <person name="Harder C.B."/>
            <person name="Miyauchi S."/>
            <person name="Viragh M."/>
            <person name="Kuo A."/>
            <person name="Thoen E."/>
            <person name="Andreopoulos B."/>
            <person name="Lu D."/>
            <person name="Skrede I."/>
            <person name="Drula E."/>
            <person name="Henrissat B."/>
            <person name="Morin E."/>
            <person name="Kohler A."/>
            <person name="Barry K."/>
            <person name="LaButti K."/>
            <person name="Morin E."/>
            <person name="Salamov A."/>
            <person name="Lipzen A."/>
            <person name="Mereny Z."/>
            <person name="Hegedus B."/>
            <person name="Baldrian P."/>
            <person name="Stursova M."/>
            <person name="Weitz H."/>
            <person name="Taylor A."/>
            <person name="Grigoriev I.V."/>
            <person name="Nagy L.G."/>
            <person name="Martin F."/>
            <person name="Kauserud H."/>
        </authorList>
    </citation>
    <scope>NUCLEOTIDE SEQUENCE</scope>
    <source>
        <strain evidence="4">9284</strain>
    </source>
</reference>
<dbReference type="Pfam" id="PF00743">
    <property type="entry name" value="FMO-like"/>
    <property type="match status" value="1"/>
</dbReference>
<proteinExistence type="predicted"/>
<dbReference type="InterPro" id="IPR036188">
    <property type="entry name" value="FAD/NAD-bd_sf"/>
</dbReference>
<keyword evidence="5" id="KW-1185">Reference proteome</keyword>
<dbReference type="SUPFAM" id="SSF51905">
    <property type="entry name" value="FAD/NAD(P)-binding domain"/>
    <property type="match status" value="2"/>
</dbReference>
<protein>
    <recommendedName>
        <fullName evidence="6">Flavin-containing monooxygenase</fullName>
    </recommendedName>
</protein>
<dbReference type="Proteomes" id="UP001221142">
    <property type="component" value="Unassembled WGS sequence"/>
</dbReference>
<dbReference type="PANTHER" id="PTHR43539">
    <property type="entry name" value="FLAVIN-BINDING MONOOXYGENASE-LIKE PROTEIN (AFU_ORTHOLOGUE AFUA_4G09220)"/>
    <property type="match status" value="1"/>
</dbReference>
<dbReference type="GO" id="GO:0050660">
    <property type="term" value="F:flavin adenine dinucleotide binding"/>
    <property type="evidence" value="ECO:0007669"/>
    <property type="project" value="InterPro"/>
</dbReference>
<dbReference type="InterPro" id="IPR050982">
    <property type="entry name" value="Auxin_biosynth/cation_transpt"/>
</dbReference>
<dbReference type="Gene3D" id="3.50.50.60">
    <property type="entry name" value="FAD/NAD(P)-binding domain"/>
    <property type="match status" value="1"/>
</dbReference>
<dbReference type="GO" id="GO:0050661">
    <property type="term" value="F:NADP binding"/>
    <property type="evidence" value="ECO:0007669"/>
    <property type="project" value="InterPro"/>
</dbReference>
<dbReference type="AlphaFoldDB" id="A0AAD7B533"/>
<keyword evidence="2" id="KW-0274">FAD</keyword>
<name>A0AAD7B533_9AGAR</name>
<evidence type="ECO:0000256" key="2">
    <source>
        <dbReference type="ARBA" id="ARBA00022827"/>
    </source>
</evidence>
<organism evidence="4 5">
    <name type="scientific">Roridomyces roridus</name>
    <dbReference type="NCBI Taxonomy" id="1738132"/>
    <lineage>
        <taxon>Eukaryota</taxon>
        <taxon>Fungi</taxon>
        <taxon>Dikarya</taxon>
        <taxon>Basidiomycota</taxon>
        <taxon>Agaricomycotina</taxon>
        <taxon>Agaricomycetes</taxon>
        <taxon>Agaricomycetidae</taxon>
        <taxon>Agaricales</taxon>
        <taxon>Marasmiineae</taxon>
        <taxon>Mycenaceae</taxon>
        <taxon>Roridomyces</taxon>
    </lineage>
</organism>
<evidence type="ECO:0000313" key="5">
    <source>
        <dbReference type="Proteomes" id="UP001221142"/>
    </source>
</evidence>
<dbReference type="InterPro" id="IPR020946">
    <property type="entry name" value="Flavin_mOase-like"/>
</dbReference>
<keyword evidence="3" id="KW-0560">Oxidoreductase</keyword>
<gene>
    <name evidence="4" type="ORF">FB45DRAFT_942952</name>
</gene>
<comment type="caution">
    <text evidence="4">The sequence shown here is derived from an EMBL/GenBank/DDBJ whole genome shotgun (WGS) entry which is preliminary data.</text>
</comment>
<dbReference type="PANTHER" id="PTHR43539:SF68">
    <property type="entry name" value="FLAVIN-BINDING MONOOXYGENASE-LIKE PROTEIN (AFU_ORTHOLOGUE AFUA_4G09220)"/>
    <property type="match status" value="1"/>
</dbReference>
<keyword evidence="1" id="KW-0285">Flavoprotein</keyword>
<evidence type="ECO:0000256" key="3">
    <source>
        <dbReference type="ARBA" id="ARBA00023002"/>
    </source>
</evidence>
<evidence type="ECO:0008006" key="6">
    <source>
        <dbReference type="Google" id="ProtNLM"/>
    </source>
</evidence>
<sequence>MSAEGHIKEFPIPTFPSLGVSGIPADLDVTKVAAEWFDSFTSVFQRGDVEGVASLFIPVSHWRDMLALTWDFRSFHGIDLIRQFLTDRLVGTQVSGFKINHEFTQLQQPYDDIAWIKIHFDFETDVGLASGIVRIVPQPDNAPWKAHVMFTNLENFKDFPEQCGSLRNEAPNHGLWSSQRAQSLKFENEEPTVLIIGAGHSGLDLAARLKVLNVRTVCIDRNPRVGDNWRNRYDALCLHDPVWYDHMPFIPFPATWPVYTPARKLANWLEHYAEAMELDVWTSSTVKSARKNAAGTWDVVVERDGVERVFNPHHVVFATGIGANEGRTPVMPGMEDFKGQILHSTKHKTALDHAGKKVVIIGACTSGTHDIAIDYYRHGVDITMFQRSSTHVFTVKKGWKHMVGDTYWEGGPPTDVADRITASYPHYMAIELSRRRARLIAEDDKELLDGLHSVGFRTNSGLLEAGSSLLPWNRAGGYYIDVGASQMIIDGKIKLKNDSQIKNFDATGICFENGSHLDADVVVFATGLSECRDAIKYLCGEEIGSKCKKIWGLDQEGEIYGAWRDIGVDGLWYMTGNYAYSRFHSKHVALQIKAMEEGIFGTRYQSAEKV</sequence>
<dbReference type="EMBL" id="JARKIF010000036">
    <property type="protein sequence ID" value="KAJ7610213.1"/>
    <property type="molecule type" value="Genomic_DNA"/>
</dbReference>